<gene>
    <name evidence="1" type="ORF">EOJ36_01605</name>
</gene>
<dbReference type="RefSeq" id="WP_127802268.1">
    <property type="nucleotide sequence ID" value="NZ_SACY01000001.1"/>
</dbReference>
<proteinExistence type="predicted"/>
<evidence type="ECO:0000313" key="2">
    <source>
        <dbReference type="Proteomes" id="UP000282832"/>
    </source>
</evidence>
<name>A0A437PWS7_9BACT</name>
<dbReference type="Proteomes" id="UP000282832">
    <property type="component" value="Unassembled WGS sequence"/>
</dbReference>
<dbReference type="EMBL" id="SACY01000001">
    <property type="protein sequence ID" value="RVU26716.1"/>
    <property type="molecule type" value="Genomic_DNA"/>
</dbReference>
<comment type="caution">
    <text evidence="1">The sequence shown here is derived from an EMBL/GenBank/DDBJ whole genome shotgun (WGS) entry which is preliminary data.</text>
</comment>
<reference evidence="1 2" key="1">
    <citation type="submission" date="2019-01" db="EMBL/GenBank/DDBJ databases">
        <authorList>
            <person name="Chen W.-M."/>
        </authorList>
    </citation>
    <scope>NUCLEOTIDE SEQUENCE [LARGE SCALE GENOMIC DNA]</scope>
    <source>
        <strain evidence="1 2">FSY-15</strain>
    </source>
</reference>
<organism evidence="1 2">
    <name type="scientific">Sandaracinomonas limnophila</name>
    <dbReference type="NCBI Taxonomy" id="1862386"/>
    <lineage>
        <taxon>Bacteria</taxon>
        <taxon>Pseudomonadati</taxon>
        <taxon>Bacteroidota</taxon>
        <taxon>Cytophagia</taxon>
        <taxon>Cytophagales</taxon>
        <taxon>Flectobacillaceae</taxon>
        <taxon>Sandaracinomonas</taxon>
    </lineage>
</organism>
<evidence type="ECO:0000313" key="1">
    <source>
        <dbReference type="EMBL" id="RVU26716.1"/>
    </source>
</evidence>
<sequence>MKQKDYSKAYTFLKELDRQSFFINFELEQITLLLELKSNKSSLKKVKPNLNNAILNSLEFVSQKNFNFALKILKNDIALNHLDTTIKWYEILASNSKKNNQIARIGYKQEQPKKSFNERDALDLLNLMKNKEKYIKYE</sequence>
<dbReference type="AlphaFoldDB" id="A0A437PWS7"/>
<accession>A0A437PWS7</accession>
<keyword evidence="2" id="KW-1185">Reference proteome</keyword>
<protein>
    <submittedName>
        <fullName evidence="1">Uncharacterized protein</fullName>
    </submittedName>
</protein>